<protein>
    <submittedName>
        <fullName evidence="2">Uncharacterized protein</fullName>
    </submittedName>
</protein>
<organism evidence="2">
    <name type="scientific">viral metagenome</name>
    <dbReference type="NCBI Taxonomy" id="1070528"/>
    <lineage>
        <taxon>unclassified sequences</taxon>
        <taxon>metagenomes</taxon>
        <taxon>organismal metagenomes</taxon>
    </lineage>
</organism>
<evidence type="ECO:0000256" key="1">
    <source>
        <dbReference type="SAM" id="MobiDB-lite"/>
    </source>
</evidence>
<dbReference type="AlphaFoldDB" id="A0A6C0K4L2"/>
<sequence length="86" mass="10249">MSPRQTRRKEPLSLYNNPPGAHSTKPMIKYATGKNARKSIRRLTGKDKNYRKRIAMRMYYRAKFHKNQTQGMRNAMKVWKSYIDSI</sequence>
<dbReference type="EMBL" id="MN740798">
    <property type="protein sequence ID" value="QHU12091.1"/>
    <property type="molecule type" value="Genomic_DNA"/>
</dbReference>
<name>A0A6C0K4L2_9ZZZZ</name>
<evidence type="ECO:0000313" key="2">
    <source>
        <dbReference type="EMBL" id="QHU12091.1"/>
    </source>
</evidence>
<reference evidence="2" key="1">
    <citation type="journal article" date="2020" name="Nature">
        <title>Giant virus diversity and host interactions through global metagenomics.</title>
        <authorList>
            <person name="Schulz F."/>
            <person name="Roux S."/>
            <person name="Paez-Espino D."/>
            <person name="Jungbluth S."/>
            <person name="Walsh D.A."/>
            <person name="Denef V.J."/>
            <person name="McMahon K.D."/>
            <person name="Konstantinidis K.T."/>
            <person name="Eloe-Fadrosh E.A."/>
            <person name="Kyrpides N.C."/>
            <person name="Woyke T."/>
        </authorList>
    </citation>
    <scope>NUCLEOTIDE SEQUENCE</scope>
    <source>
        <strain evidence="2">GVMAG-S-1101171-110</strain>
    </source>
</reference>
<accession>A0A6C0K4L2</accession>
<feature type="region of interest" description="Disordered" evidence="1">
    <location>
        <begin position="1"/>
        <end position="27"/>
    </location>
</feature>
<proteinExistence type="predicted"/>